<dbReference type="Gene3D" id="3.40.50.1820">
    <property type="entry name" value="alpha/beta hydrolase"/>
    <property type="match status" value="1"/>
</dbReference>
<dbReference type="InterPro" id="IPR001563">
    <property type="entry name" value="Peptidase_S10"/>
</dbReference>
<gene>
    <name evidence="9" type="ORF">Ctob_004887</name>
</gene>
<keyword evidence="6" id="KW-0325">Glycoprotein</keyword>
<feature type="domain" description="Cyclic nucleotide-binding" evidence="8">
    <location>
        <begin position="549"/>
        <end position="596"/>
    </location>
</feature>
<dbReference type="InterPro" id="IPR029058">
    <property type="entry name" value="AB_hydrolase_fold"/>
</dbReference>
<feature type="domain" description="Cyclic nucleotide-binding" evidence="8">
    <location>
        <begin position="866"/>
        <end position="1017"/>
    </location>
</feature>
<evidence type="ECO:0000256" key="7">
    <source>
        <dbReference type="RuleBase" id="RU361156"/>
    </source>
</evidence>
<dbReference type="SUPFAM" id="SSF51206">
    <property type="entry name" value="cAMP-binding domain-like"/>
    <property type="match status" value="3"/>
</dbReference>
<keyword evidence="4" id="KW-0732">Signal</keyword>
<protein>
    <recommendedName>
        <fullName evidence="7">Carboxypeptidase</fullName>
        <ecNumber evidence="7">3.4.16.-</ecNumber>
    </recommendedName>
</protein>
<feature type="domain" description="Cyclic nucleotide-binding" evidence="8">
    <location>
        <begin position="683"/>
        <end position="824"/>
    </location>
</feature>
<dbReference type="PROSITE" id="PS00131">
    <property type="entry name" value="CARBOXYPEPT_SER_SER"/>
    <property type="match status" value="1"/>
</dbReference>
<dbReference type="PRINTS" id="PR00724">
    <property type="entry name" value="CRBOXYPTASEC"/>
</dbReference>
<dbReference type="InterPro" id="IPR014710">
    <property type="entry name" value="RmlC-like_jellyroll"/>
</dbReference>
<dbReference type="EMBL" id="JWZX01002477">
    <property type="protein sequence ID" value="KOO29009.1"/>
    <property type="molecule type" value="Genomic_DNA"/>
</dbReference>
<dbReference type="InterPro" id="IPR018490">
    <property type="entry name" value="cNMP-bd_dom_sf"/>
</dbReference>
<evidence type="ECO:0000256" key="6">
    <source>
        <dbReference type="ARBA" id="ARBA00023180"/>
    </source>
</evidence>
<dbReference type="GO" id="GO:0006508">
    <property type="term" value="P:proteolysis"/>
    <property type="evidence" value="ECO:0007669"/>
    <property type="project" value="UniProtKB-KW"/>
</dbReference>
<dbReference type="CDD" id="cd00038">
    <property type="entry name" value="CAP_ED"/>
    <property type="match status" value="2"/>
</dbReference>
<name>A0A0M0JQZ4_9EUKA</name>
<keyword evidence="2 7" id="KW-0121">Carboxypeptidase</keyword>
<dbReference type="PROSITE" id="PS50042">
    <property type="entry name" value="CNMP_BINDING_3"/>
    <property type="match status" value="3"/>
</dbReference>
<feature type="non-terminal residue" evidence="9">
    <location>
        <position position="1071"/>
    </location>
</feature>
<sequence length="1071" mass="119358">MMSILLASSAVPTPAYTLLGTLREKTHAANASATLCDPVKQYSGYYTLSTGTVGRSKNYFYWFFESRRTPSTDPVVMWMTGGPGCSSEVALFGENGPCSINKQGTQTITNDYSWNTQANVLYIDQPTGTGFSWGTGYDHNEDTVAADMYDFLQQFYRNHQQYKQNPFFVVGESYAGHYVPAVTHKVWEMNTKLPSGALYINLKGTSVGNGLTNPEVQYGYYPEMAISSNGHAPAVSNATYEIMKAAVPPCQEAIRGCDKGIPETCILATDVCNLGLIEPYSLTGLNPYDMREKCEVPPLCYDFSNVGVYLSRPDVQQALGVDGEHKWKDCNHAVAIEFELEGDWMHSFQDKLPDQLSAGIRVLMYAGDQDFICNWLGNQAWTRALEWAHKDEFNAAPVTLWNVSGTPAGTLQTAANFSFLRVYDAGHMEQADEEEDHKKTLGSPGSSPALLRAKAPAVAKPTSLLTAKTDGKPALLAMKTRAQAKEDELKYIRDRMLEDPDSNEPFVEPPKDLLEPQAAIDALSTPPDERETAHIDGIVSALGLSAPEFVHSLTEEQQNDLARNCLYHHFKPGTTLCDKDEEAACFFIVLRGSVTIEEPQVSHQEASKGAGGSQTRKTDMRMGKSFHHFPLVMQYRLYGYTATCGEEGASVLIILKSDYAYILRRMMEKEMTETVTMLKATPFFASWSDQSIARLNYWFDRRKYAPETDIVSQGDEANFCFIIRSGRCDVLVKEEERREGEVSPPKKKNPFALMRKAGLATLKAIETGQSTVVRANMRHIVTLRPGAIVGEIALFKDGVKRMATVRSSDNVELLILSKKDFLDLDRGTLHLISENARYNAACTKEPHQRTREDLQILQQRTSHLHHLSSLTSHTHLELCRVMRYRKVNESSMLVRKGIAASCLYVIISGKCNTFAHEPRRRMTSLAMSAFTEKSSNSDLRRRQQGIDAFAGLKPTSVLRAGDAIGEEELLLENPIWLVTAITTEPMELMEIDRADFDRILKADRTSERGRLIDFLGSLSMTDGISVAAIHGLSNSAQKRTFMRGQMCLAHPPEPSLTSSSFSYDYVYLIFS</sequence>
<keyword evidence="3 7" id="KW-0645">Protease</keyword>
<dbReference type="PANTHER" id="PTHR11802:SF113">
    <property type="entry name" value="SERINE CARBOXYPEPTIDASE CTSA-4.1"/>
    <property type="match status" value="1"/>
</dbReference>
<evidence type="ECO:0000256" key="1">
    <source>
        <dbReference type="ARBA" id="ARBA00009431"/>
    </source>
</evidence>
<dbReference type="OrthoDB" id="443318at2759"/>
<evidence type="ECO:0000256" key="5">
    <source>
        <dbReference type="ARBA" id="ARBA00022801"/>
    </source>
</evidence>
<dbReference type="InterPro" id="IPR000595">
    <property type="entry name" value="cNMP-bd_dom"/>
</dbReference>
<dbReference type="SMART" id="SM00100">
    <property type="entry name" value="cNMP"/>
    <property type="match status" value="2"/>
</dbReference>
<dbReference type="Gene3D" id="1.10.287.410">
    <property type="match status" value="1"/>
</dbReference>
<dbReference type="Proteomes" id="UP000037460">
    <property type="component" value="Unassembled WGS sequence"/>
</dbReference>
<comment type="similarity">
    <text evidence="1 7">Belongs to the peptidase S10 family.</text>
</comment>
<keyword evidence="5 7" id="KW-0378">Hydrolase</keyword>
<dbReference type="Pfam" id="PF00027">
    <property type="entry name" value="cNMP_binding"/>
    <property type="match status" value="1"/>
</dbReference>
<dbReference type="InterPro" id="IPR018202">
    <property type="entry name" value="Ser_caboxypep_ser_AS"/>
</dbReference>
<evidence type="ECO:0000256" key="4">
    <source>
        <dbReference type="ARBA" id="ARBA00022729"/>
    </source>
</evidence>
<proteinExistence type="inferred from homology"/>
<evidence type="ECO:0000259" key="8">
    <source>
        <dbReference type="PROSITE" id="PS50042"/>
    </source>
</evidence>
<organism evidence="9 10">
    <name type="scientific">Chrysochromulina tobinii</name>
    <dbReference type="NCBI Taxonomy" id="1460289"/>
    <lineage>
        <taxon>Eukaryota</taxon>
        <taxon>Haptista</taxon>
        <taxon>Haptophyta</taxon>
        <taxon>Prymnesiophyceae</taxon>
        <taxon>Prymnesiales</taxon>
        <taxon>Chrysochromulinaceae</taxon>
        <taxon>Chrysochromulina</taxon>
    </lineage>
</organism>
<dbReference type="Gene3D" id="2.60.120.10">
    <property type="entry name" value="Jelly Rolls"/>
    <property type="match status" value="3"/>
</dbReference>
<dbReference type="Pfam" id="PF00450">
    <property type="entry name" value="Peptidase_S10"/>
    <property type="match status" value="1"/>
</dbReference>
<dbReference type="GO" id="GO:0004185">
    <property type="term" value="F:serine-type carboxypeptidase activity"/>
    <property type="evidence" value="ECO:0007669"/>
    <property type="project" value="UniProtKB-UniRule"/>
</dbReference>
<dbReference type="AlphaFoldDB" id="A0A0M0JQZ4"/>
<evidence type="ECO:0000256" key="2">
    <source>
        <dbReference type="ARBA" id="ARBA00022645"/>
    </source>
</evidence>
<comment type="caution">
    <text evidence="9">The sequence shown here is derived from an EMBL/GenBank/DDBJ whole genome shotgun (WGS) entry which is preliminary data.</text>
</comment>
<dbReference type="EC" id="3.4.16.-" evidence="7"/>
<evidence type="ECO:0000313" key="10">
    <source>
        <dbReference type="Proteomes" id="UP000037460"/>
    </source>
</evidence>
<dbReference type="SUPFAM" id="SSF53474">
    <property type="entry name" value="alpha/beta-Hydrolases"/>
    <property type="match status" value="1"/>
</dbReference>
<evidence type="ECO:0000313" key="9">
    <source>
        <dbReference type="EMBL" id="KOO29009.1"/>
    </source>
</evidence>
<reference evidence="10" key="1">
    <citation type="journal article" date="2015" name="PLoS Genet.">
        <title>Genome Sequence and Transcriptome Analyses of Chrysochromulina tobin: Metabolic Tools for Enhanced Algal Fitness in the Prominent Order Prymnesiales (Haptophyceae).</title>
        <authorList>
            <person name="Hovde B.T."/>
            <person name="Deodato C.R."/>
            <person name="Hunsperger H.M."/>
            <person name="Ryken S.A."/>
            <person name="Yost W."/>
            <person name="Jha R.K."/>
            <person name="Patterson J."/>
            <person name="Monnat R.J. Jr."/>
            <person name="Barlow S.B."/>
            <person name="Starkenburg S.R."/>
            <person name="Cattolico R.A."/>
        </authorList>
    </citation>
    <scope>NUCLEOTIDE SEQUENCE</scope>
    <source>
        <strain evidence="10">CCMP291</strain>
    </source>
</reference>
<evidence type="ECO:0000256" key="3">
    <source>
        <dbReference type="ARBA" id="ARBA00022670"/>
    </source>
</evidence>
<accession>A0A0M0JQZ4</accession>
<keyword evidence="10" id="KW-1185">Reference proteome</keyword>
<dbReference type="PANTHER" id="PTHR11802">
    <property type="entry name" value="SERINE PROTEASE FAMILY S10 SERINE CARBOXYPEPTIDASE"/>
    <property type="match status" value="1"/>
</dbReference>